<reference evidence="2" key="1">
    <citation type="journal article" date="2022" name="bioRxiv">
        <title>Sequencing and chromosome-scale assembly of the giantPleurodeles waltlgenome.</title>
        <authorList>
            <person name="Brown T."/>
            <person name="Elewa A."/>
            <person name="Iarovenko S."/>
            <person name="Subramanian E."/>
            <person name="Araus A.J."/>
            <person name="Petzold A."/>
            <person name="Susuki M."/>
            <person name="Suzuki K.-i.T."/>
            <person name="Hayashi T."/>
            <person name="Toyoda A."/>
            <person name="Oliveira C."/>
            <person name="Osipova E."/>
            <person name="Leigh N.D."/>
            <person name="Simon A."/>
            <person name="Yun M.H."/>
        </authorList>
    </citation>
    <scope>NUCLEOTIDE SEQUENCE</scope>
    <source>
        <strain evidence="2">20211129_DDA</strain>
        <tissue evidence="2">Liver</tissue>
    </source>
</reference>
<sequence length="241" mass="24719">MGPGRQPQSIPTIGAVLWPPQQSPPQKFEAAGLTSTTEGPRQEANSRSTKQPPGHAPEASGAADQPRPPSAKVPERLQGTNGPPPEETSCGPSGPRNGATAQPRPPRLPALQHKHSVTSSPQGSCGTARKLRSPQAPGEGGTIRQHCPRERRKPRPRPRKTSETGARPSAASALCAPTAAPTSESVLPPAPAASSSPSSWGSSSGSAGQLVPAGEMANVGSCPAEPYKVAPICRTAKPRPL</sequence>
<accession>A0AAV7SGD8</accession>
<evidence type="ECO:0000256" key="1">
    <source>
        <dbReference type="SAM" id="MobiDB-lite"/>
    </source>
</evidence>
<feature type="compositionally biased region" description="Basic residues" evidence="1">
    <location>
        <begin position="149"/>
        <end position="159"/>
    </location>
</feature>
<feature type="compositionally biased region" description="Low complexity" evidence="1">
    <location>
        <begin position="192"/>
        <end position="208"/>
    </location>
</feature>
<name>A0AAV7SGD8_PLEWA</name>
<feature type="region of interest" description="Disordered" evidence="1">
    <location>
        <begin position="1"/>
        <end position="211"/>
    </location>
</feature>
<evidence type="ECO:0000313" key="3">
    <source>
        <dbReference type="Proteomes" id="UP001066276"/>
    </source>
</evidence>
<dbReference type="AlphaFoldDB" id="A0AAV7SGD8"/>
<feature type="compositionally biased region" description="Polar residues" evidence="1">
    <location>
        <begin position="1"/>
        <end position="11"/>
    </location>
</feature>
<proteinExistence type="predicted"/>
<keyword evidence="3" id="KW-1185">Reference proteome</keyword>
<evidence type="ECO:0000313" key="2">
    <source>
        <dbReference type="EMBL" id="KAJ1163119.1"/>
    </source>
</evidence>
<comment type="caution">
    <text evidence="2">The sequence shown here is derived from an EMBL/GenBank/DDBJ whole genome shotgun (WGS) entry which is preliminary data.</text>
</comment>
<organism evidence="2 3">
    <name type="scientific">Pleurodeles waltl</name>
    <name type="common">Iberian ribbed newt</name>
    <dbReference type="NCBI Taxonomy" id="8319"/>
    <lineage>
        <taxon>Eukaryota</taxon>
        <taxon>Metazoa</taxon>
        <taxon>Chordata</taxon>
        <taxon>Craniata</taxon>
        <taxon>Vertebrata</taxon>
        <taxon>Euteleostomi</taxon>
        <taxon>Amphibia</taxon>
        <taxon>Batrachia</taxon>
        <taxon>Caudata</taxon>
        <taxon>Salamandroidea</taxon>
        <taxon>Salamandridae</taxon>
        <taxon>Pleurodelinae</taxon>
        <taxon>Pleurodeles</taxon>
    </lineage>
</organism>
<dbReference type="EMBL" id="JANPWB010000008">
    <property type="protein sequence ID" value="KAJ1163119.1"/>
    <property type="molecule type" value="Genomic_DNA"/>
</dbReference>
<dbReference type="Proteomes" id="UP001066276">
    <property type="component" value="Chromosome 4_2"/>
</dbReference>
<feature type="compositionally biased region" description="Polar residues" evidence="1">
    <location>
        <begin position="33"/>
        <end position="51"/>
    </location>
</feature>
<protein>
    <submittedName>
        <fullName evidence="2">Uncharacterized protein</fullName>
    </submittedName>
</protein>
<feature type="compositionally biased region" description="Low complexity" evidence="1">
    <location>
        <begin position="168"/>
        <end position="183"/>
    </location>
</feature>
<gene>
    <name evidence="2" type="ORF">NDU88_003582</name>
</gene>